<feature type="compositionally biased region" description="Low complexity" evidence="1">
    <location>
        <begin position="54"/>
        <end position="65"/>
    </location>
</feature>
<dbReference type="EMBL" id="JAWPEI010000017">
    <property type="protein sequence ID" value="KAK4707381.1"/>
    <property type="molecule type" value="Genomic_DNA"/>
</dbReference>
<feature type="compositionally biased region" description="Basic residues" evidence="1">
    <location>
        <begin position="111"/>
        <end position="128"/>
    </location>
</feature>
<organism evidence="2 3">
    <name type="scientific">Solanum pinnatisectum</name>
    <name type="common">tansyleaf nightshade</name>
    <dbReference type="NCBI Taxonomy" id="50273"/>
    <lineage>
        <taxon>Eukaryota</taxon>
        <taxon>Viridiplantae</taxon>
        <taxon>Streptophyta</taxon>
        <taxon>Embryophyta</taxon>
        <taxon>Tracheophyta</taxon>
        <taxon>Spermatophyta</taxon>
        <taxon>Magnoliopsida</taxon>
        <taxon>eudicotyledons</taxon>
        <taxon>Gunneridae</taxon>
        <taxon>Pentapetalae</taxon>
        <taxon>asterids</taxon>
        <taxon>lamiids</taxon>
        <taxon>Solanales</taxon>
        <taxon>Solanaceae</taxon>
        <taxon>Solanoideae</taxon>
        <taxon>Solaneae</taxon>
        <taxon>Solanum</taxon>
    </lineage>
</organism>
<accession>A0AAV9K230</accession>
<evidence type="ECO:0000313" key="3">
    <source>
        <dbReference type="Proteomes" id="UP001311915"/>
    </source>
</evidence>
<feature type="compositionally biased region" description="Basic and acidic residues" evidence="1">
    <location>
        <begin position="72"/>
        <end position="98"/>
    </location>
</feature>
<feature type="compositionally biased region" description="Polar residues" evidence="1">
    <location>
        <begin position="99"/>
        <end position="108"/>
    </location>
</feature>
<evidence type="ECO:0000313" key="2">
    <source>
        <dbReference type="EMBL" id="KAK4707381.1"/>
    </source>
</evidence>
<protein>
    <submittedName>
        <fullName evidence="2">Uncharacterized protein</fullName>
    </submittedName>
</protein>
<feature type="compositionally biased region" description="Acidic residues" evidence="1">
    <location>
        <begin position="159"/>
        <end position="170"/>
    </location>
</feature>
<evidence type="ECO:0000256" key="1">
    <source>
        <dbReference type="SAM" id="MobiDB-lite"/>
    </source>
</evidence>
<dbReference type="AlphaFoldDB" id="A0AAV9K230"/>
<feature type="compositionally biased region" description="Basic and acidic residues" evidence="1">
    <location>
        <begin position="25"/>
        <end position="40"/>
    </location>
</feature>
<sequence length="249" mass="28182">MDGGSQEKHTNLQEGVSKRGNLTHVLHEGTHSNHSPDHRASATTKSQKHKTDFQQAKQQKQPEAQHIVSIGNDKEQQKGEEIIRDNLNKVGMAKDKGNKASSSNQDLTSKSKNKPSKKRREAAKKKQSKQQGNEQQQNVPPDKRHSTCQTNTVPVIDEYAIDNSEDEMDMDNQSLKDPDEEEETCDLLIRAFSPHRDKSMEDEIQQVANNQELSPGVFHYDKFHFKNQEINIVTAGRANTRLFTSKSSQ</sequence>
<keyword evidence="3" id="KW-1185">Reference proteome</keyword>
<proteinExistence type="predicted"/>
<gene>
    <name evidence="2" type="ORF">R3W88_033070</name>
</gene>
<reference evidence="2 3" key="1">
    <citation type="submission" date="2023-10" db="EMBL/GenBank/DDBJ databases">
        <title>Genome-Wide Identification Analysis in wild type Solanum Pinnatisectum Reveals Some Genes Defensing Phytophthora Infestans.</title>
        <authorList>
            <person name="Sun C."/>
        </authorList>
    </citation>
    <scope>NUCLEOTIDE SEQUENCE [LARGE SCALE GENOMIC DNA]</scope>
    <source>
        <strain evidence="2">LQN</strain>
        <tissue evidence="2">Leaf</tissue>
    </source>
</reference>
<name>A0AAV9K230_9SOLN</name>
<dbReference type="Proteomes" id="UP001311915">
    <property type="component" value="Unassembled WGS sequence"/>
</dbReference>
<feature type="compositionally biased region" description="Basic and acidic residues" evidence="1">
    <location>
        <begin position="1"/>
        <end position="11"/>
    </location>
</feature>
<comment type="caution">
    <text evidence="2">The sequence shown here is derived from an EMBL/GenBank/DDBJ whole genome shotgun (WGS) entry which is preliminary data.</text>
</comment>
<feature type="region of interest" description="Disordered" evidence="1">
    <location>
        <begin position="1"/>
        <end position="183"/>
    </location>
</feature>